<dbReference type="InterPro" id="IPR004090">
    <property type="entry name" value="Chemotax_Me-accpt_rcpt"/>
</dbReference>
<evidence type="ECO:0000259" key="5">
    <source>
        <dbReference type="PROSITE" id="PS50111"/>
    </source>
</evidence>
<name>A0ABW9VLX2_9BURK</name>
<dbReference type="PANTHER" id="PTHR43531">
    <property type="entry name" value="PROTEIN ICFG"/>
    <property type="match status" value="1"/>
</dbReference>
<keyword evidence="4" id="KW-0812">Transmembrane</keyword>
<dbReference type="Gene3D" id="1.10.287.950">
    <property type="entry name" value="Methyl-accepting chemotaxis protein"/>
    <property type="match status" value="1"/>
</dbReference>
<comment type="similarity">
    <text evidence="2">Belongs to the methyl-accepting chemotaxis (MCP) protein family.</text>
</comment>
<evidence type="ECO:0000256" key="2">
    <source>
        <dbReference type="ARBA" id="ARBA00029447"/>
    </source>
</evidence>
<dbReference type="EMBL" id="WWCM01000005">
    <property type="protein sequence ID" value="MYM39473.1"/>
    <property type="molecule type" value="Genomic_DNA"/>
</dbReference>
<feature type="domain" description="Methyl-accepting transducer" evidence="5">
    <location>
        <begin position="118"/>
        <end position="347"/>
    </location>
</feature>
<dbReference type="InterPro" id="IPR004089">
    <property type="entry name" value="MCPsignal_dom"/>
</dbReference>
<protein>
    <submittedName>
        <fullName evidence="7">HAMP domain-containing protein</fullName>
    </submittedName>
</protein>
<dbReference type="SMART" id="SM00283">
    <property type="entry name" value="MA"/>
    <property type="match status" value="1"/>
</dbReference>
<dbReference type="CDD" id="cd11386">
    <property type="entry name" value="MCP_signal"/>
    <property type="match status" value="1"/>
</dbReference>
<dbReference type="Proteomes" id="UP000478090">
    <property type="component" value="Unassembled WGS sequence"/>
</dbReference>
<dbReference type="InterPro" id="IPR051310">
    <property type="entry name" value="MCP_chemotaxis"/>
</dbReference>
<keyword evidence="8" id="KW-1185">Reference proteome</keyword>
<reference evidence="7 8" key="1">
    <citation type="submission" date="2019-12" db="EMBL/GenBank/DDBJ databases">
        <title>Novel species isolated from a subtropical stream in China.</title>
        <authorList>
            <person name="Lu H."/>
        </authorList>
    </citation>
    <scope>NUCLEOTIDE SEQUENCE [LARGE SCALE GENOMIC DNA]</scope>
    <source>
        <strain evidence="7 8">CY13W</strain>
    </source>
</reference>
<dbReference type="PROSITE" id="PS50111">
    <property type="entry name" value="CHEMOTAXIS_TRANSDUC_2"/>
    <property type="match status" value="1"/>
</dbReference>
<organism evidence="7 8">
    <name type="scientific">Duganella qianjiadongensis</name>
    <dbReference type="NCBI Taxonomy" id="2692176"/>
    <lineage>
        <taxon>Bacteria</taxon>
        <taxon>Pseudomonadati</taxon>
        <taxon>Pseudomonadota</taxon>
        <taxon>Betaproteobacteria</taxon>
        <taxon>Burkholderiales</taxon>
        <taxon>Oxalobacteraceae</taxon>
        <taxon>Telluria group</taxon>
        <taxon>Duganella</taxon>
    </lineage>
</organism>
<dbReference type="SMART" id="SM00304">
    <property type="entry name" value="HAMP"/>
    <property type="match status" value="1"/>
</dbReference>
<dbReference type="Pfam" id="PF00015">
    <property type="entry name" value="MCPsignal"/>
    <property type="match status" value="1"/>
</dbReference>
<dbReference type="InterPro" id="IPR003660">
    <property type="entry name" value="HAMP_dom"/>
</dbReference>
<dbReference type="PROSITE" id="PS50885">
    <property type="entry name" value="HAMP"/>
    <property type="match status" value="1"/>
</dbReference>
<evidence type="ECO:0000259" key="6">
    <source>
        <dbReference type="PROSITE" id="PS50885"/>
    </source>
</evidence>
<dbReference type="CDD" id="cd06225">
    <property type="entry name" value="HAMP"/>
    <property type="match status" value="1"/>
</dbReference>
<dbReference type="Pfam" id="PF00672">
    <property type="entry name" value="HAMP"/>
    <property type="match status" value="1"/>
</dbReference>
<feature type="transmembrane region" description="Helical" evidence="4">
    <location>
        <begin position="37"/>
        <end position="60"/>
    </location>
</feature>
<evidence type="ECO:0000256" key="4">
    <source>
        <dbReference type="SAM" id="Phobius"/>
    </source>
</evidence>
<dbReference type="SUPFAM" id="SSF58104">
    <property type="entry name" value="Methyl-accepting chemotaxis protein (MCP) signaling domain"/>
    <property type="match status" value="1"/>
</dbReference>
<evidence type="ECO:0000313" key="7">
    <source>
        <dbReference type="EMBL" id="MYM39473.1"/>
    </source>
</evidence>
<keyword evidence="4" id="KW-0472">Membrane</keyword>
<keyword evidence="3" id="KW-0807">Transducer</keyword>
<evidence type="ECO:0000256" key="3">
    <source>
        <dbReference type="PROSITE-ProRule" id="PRU00284"/>
    </source>
</evidence>
<accession>A0ABW9VLX2</accession>
<dbReference type="PRINTS" id="PR00260">
    <property type="entry name" value="CHEMTRNSDUCR"/>
</dbReference>
<gene>
    <name evidence="7" type="ORF">GTP27_09030</name>
</gene>
<feature type="domain" description="HAMP" evidence="6">
    <location>
        <begin position="61"/>
        <end position="113"/>
    </location>
</feature>
<evidence type="ECO:0000256" key="1">
    <source>
        <dbReference type="ARBA" id="ARBA00022481"/>
    </source>
</evidence>
<proteinExistence type="inferred from homology"/>
<keyword evidence="4" id="KW-1133">Transmembrane helix</keyword>
<keyword evidence="1" id="KW-0488">Methylation</keyword>
<comment type="caution">
    <text evidence="7">The sequence shown here is derived from an EMBL/GenBank/DDBJ whole genome shotgun (WGS) entry which is preliminary data.</text>
</comment>
<sequence length="390" mass="40440">MQALISRAENAITAHRAYNVELAAAGSQRAEAAHKSAIWMSLLLTLTLTAAICTGGAMLVKRLITALREAVVLADTVAAGDLTYQDSTTANDEIGQLQRALHTMSDKLNDIIGEVQNGATAIQTASGEIASGNMDLSGRTEQQAGTLEETAASLEELTGTVQNNSEHTTHARQLAAEAAQTARDGGAVVAQVVTTMAAINASSTRIVDIISVIDGLAFQTNILALNAAVEAARAGEQGRGFAVVASEVRTLAQRSAAAAKEIKTLIDDSVAQVNQGGALVDQAGSAMEHIVSGIDQVAQVIAEIADAGMQQSAGLHQVNQAMSEMDTMTQQNAALVEQSAAAAAAMNEQANALSELISHFTLRPQLVLMAPARQRALGGPRRPALGYSTQ</sequence>
<dbReference type="PANTHER" id="PTHR43531:SF14">
    <property type="entry name" value="METHYL-ACCEPTING CHEMOTAXIS PROTEIN I-RELATED"/>
    <property type="match status" value="1"/>
</dbReference>
<evidence type="ECO:0000313" key="8">
    <source>
        <dbReference type="Proteomes" id="UP000478090"/>
    </source>
</evidence>